<proteinExistence type="predicted"/>
<protein>
    <recommendedName>
        <fullName evidence="3">Excreted virulence factor EspC, type VII ESX diderm</fullName>
    </recommendedName>
</protein>
<dbReference type="EMBL" id="JBHTCS010000021">
    <property type="protein sequence ID" value="MFC7449690.1"/>
    <property type="molecule type" value="Genomic_DNA"/>
</dbReference>
<accession>A0ABW2S0Z5</accession>
<evidence type="ECO:0000313" key="1">
    <source>
        <dbReference type="EMBL" id="MFC7449690.1"/>
    </source>
</evidence>
<evidence type="ECO:0000313" key="2">
    <source>
        <dbReference type="Proteomes" id="UP001596484"/>
    </source>
</evidence>
<organism evidence="1 2">
    <name type="scientific">Rhodococcus daqingensis</name>
    <dbReference type="NCBI Taxonomy" id="2479363"/>
    <lineage>
        <taxon>Bacteria</taxon>
        <taxon>Bacillati</taxon>
        <taxon>Actinomycetota</taxon>
        <taxon>Actinomycetes</taxon>
        <taxon>Mycobacteriales</taxon>
        <taxon>Nocardiaceae</taxon>
        <taxon>Rhodococcus</taxon>
    </lineage>
</organism>
<comment type="caution">
    <text evidence="1">The sequence shown here is derived from an EMBL/GenBank/DDBJ whole genome shotgun (WGS) entry which is preliminary data.</text>
</comment>
<evidence type="ECO:0008006" key="3">
    <source>
        <dbReference type="Google" id="ProtNLM"/>
    </source>
</evidence>
<keyword evidence="2" id="KW-1185">Reference proteome</keyword>
<dbReference type="RefSeq" id="WP_378406943.1">
    <property type="nucleotide sequence ID" value="NZ_JBHTCS010000021.1"/>
</dbReference>
<name>A0ABW2S0Z5_9NOCA</name>
<gene>
    <name evidence="1" type="ORF">ACFQS9_17480</name>
</gene>
<sequence length="97" mass="10327">MKVDPEMLRKFGDAVSGVSDSIAGLDVSSPFVDSQQALPGTQFSDVCVDGFEVTAAALRNVCSRLMTISEIAHGTANNYDVTETDFTAKLHVMDVPS</sequence>
<dbReference type="Proteomes" id="UP001596484">
    <property type="component" value="Unassembled WGS sequence"/>
</dbReference>
<reference evidence="2" key="1">
    <citation type="journal article" date="2019" name="Int. J. Syst. Evol. Microbiol.">
        <title>The Global Catalogue of Microorganisms (GCM) 10K type strain sequencing project: providing services to taxonomists for standard genome sequencing and annotation.</title>
        <authorList>
            <consortium name="The Broad Institute Genomics Platform"/>
            <consortium name="The Broad Institute Genome Sequencing Center for Infectious Disease"/>
            <person name="Wu L."/>
            <person name="Ma J."/>
        </authorList>
    </citation>
    <scope>NUCLEOTIDE SEQUENCE [LARGE SCALE GENOMIC DNA]</scope>
    <source>
        <strain evidence="2">ICMP 19430</strain>
    </source>
</reference>